<dbReference type="GO" id="GO:0016491">
    <property type="term" value="F:oxidoreductase activity"/>
    <property type="evidence" value="ECO:0007669"/>
    <property type="project" value="UniProtKB-KW"/>
</dbReference>
<name>A0AAN6YN72_9PEZI</name>
<dbReference type="InterPro" id="IPR002347">
    <property type="entry name" value="SDR_fam"/>
</dbReference>
<comment type="caution">
    <text evidence="3">The sequence shown here is derived from an EMBL/GenBank/DDBJ whole genome shotgun (WGS) entry which is preliminary data.</text>
</comment>
<sequence>MATNSPPFPSPILPYHSKPYGAIDPSRAELSTKGKTVLITGGGIGIGKATALAFAQAGASHIGIIGRRANVLDSTKQEIESLYPNTKVHALPGDLAKTESITSAVTSFGEALNGKIDILIASAGYLHNFATFADTDPADFWYTFEANVRGSFDLLKAFAPLAAKDAVVVNVSSAASYFPYLPNYMPYTSSKLAAVKVFDYFAVENPGLRMIHLQPGVVETEMGQKSAKAGVSFPFDDVNLPAHFTVWLASPEAAFLDKRFVWANWDVDGLKAKEEEIKMDPLMFTVYLNGFPGLA</sequence>
<evidence type="ECO:0000313" key="3">
    <source>
        <dbReference type="EMBL" id="KAK4219782.1"/>
    </source>
</evidence>
<gene>
    <name evidence="3" type="ORF">QBC37DRAFT_409754</name>
</gene>
<evidence type="ECO:0000256" key="2">
    <source>
        <dbReference type="ARBA" id="ARBA00023002"/>
    </source>
</evidence>
<keyword evidence="2" id="KW-0560">Oxidoreductase</keyword>
<reference evidence="3" key="2">
    <citation type="submission" date="2023-05" db="EMBL/GenBank/DDBJ databases">
        <authorList>
            <consortium name="Lawrence Berkeley National Laboratory"/>
            <person name="Steindorff A."/>
            <person name="Hensen N."/>
            <person name="Bonometti L."/>
            <person name="Westerberg I."/>
            <person name="Brannstrom I.O."/>
            <person name="Guillou S."/>
            <person name="Cros-Aarteil S."/>
            <person name="Calhoun S."/>
            <person name="Haridas S."/>
            <person name="Kuo A."/>
            <person name="Mondo S."/>
            <person name="Pangilinan J."/>
            <person name="Riley R."/>
            <person name="Labutti K."/>
            <person name="Andreopoulos B."/>
            <person name="Lipzen A."/>
            <person name="Chen C."/>
            <person name="Yanf M."/>
            <person name="Daum C."/>
            <person name="Ng V."/>
            <person name="Clum A."/>
            <person name="Ohm R."/>
            <person name="Martin F."/>
            <person name="Silar P."/>
            <person name="Natvig D."/>
            <person name="Lalanne C."/>
            <person name="Gautier V."/>
            <person name="Ament-Velasquez S.L."/>
            <person name="Kruys A."/>
            <person name="Hutchinson M.I."/>
            <person name="Powell A.J."/>
            <person name="Barry K."/>
            <person name="Miller A.N."/>
            <person name="Grigoriev I.V."/>
            <person name="Debuchy R."/>
            <person name="Gladieux P."/>
            <person name="Thoren M.H."/>
            <person name="Johannesson H."/>
        </authorList>
    </citation>
    <scope>NUCLEOTIDE SEQUENCE</scope>
    <source>
        <strain evidence="3">PSN293</strain>
    </source>
</reference>
<dbReference type="PRINTS" id="PR00081">
    <property type="entry name" value="GDHRDH"/>
</dbReference>
<accession>A0AAN6YN72</accession>
<dbReference type="CDD" id="cd05233">
    <property type="entry name" value="SDR_c"/>
    <property type="match status" value="1"/>
</dbReference>
<evidence type="ECO:0000313" key="4">
    <source>
        <dbReference type="Proteomes" id="UP001301769"/>
    </source>
</evidence>
<proteinExistence type="inferred from homology"/>
<reference evidence="3" key="1">
    <citation type="journal article" date="2023" name="Mol. Phylogenet. Evol.">
        <title>Genome-scale phylogeny and comparative genomics of the fungal order Sordariales.</title>
        <authorList>
            <person name="Hensen N."/>
            <person name="Bonometti L."/>
            <person name="Westerberg I."/>
            <person name="Brannstrom I.O."/>
            <person name="Guillou S."/>
            <person name="Cros-Aarteil S."/>
            <person name="Calhoun S."/>
            <person name="Haridas S."/>
            <person name="Kuo A."/>
            <person name="Mondo S."/>
            <person name="Pangilinan J."/>
            <person name="Riley R."/>
            <person name="LaButti K."/>
            <person name="Andreopoulos B."/>
            <person name="Lipzen A."/>
            <person name="Chen C."/>
            <person name="Yan M."/>
            <person name="Daum C."/>
            <person name="Ng V."/>
            <person name="Clum A."/>
            <person name="Steindorff A."/>
            <person name="Ohm R.A."/>
            <person name="Martin F."/>
            <person name="Silar P."/>
            <person name="Natvig D.O."/>
            <person name="Lalanne C."/>
            <person name="Gautier V."/>
            <person name="Ament-Velasquez S.L."/>
            <person name="Kruys A."/>
            <person name="Hutchinson M.I."/>
            <person name="Powell A.J."/>
            <person name="Barry K."/>
            <person name="Miller A.N."/>
            <person name="Grigoriev I.V."/>
            <person name="Debuchy R."/>
            <person name="Gladieux P."/>
            <person name="Hiltunen Thoren M."/>
            <person name="Johannesson H."/>
        </authorList>
    </citation>
    <scope>NUCLEOTIDE SEQUENCE</scope>
    <source>
        <strain evidence="3">PSN293</strain>
    </source>
</reference>
<evidence type="ECO:0000256" key="1">
    <source>
        <dbReference type="ARBA" id="ARBA00006484"/>
    </source>
</evidence>
<protein>
    <submittedName>
        <fullName evidence="3">Oxidoreductase-like protein 1</fullName>
    </submittedName>
</protein>
<dbReference type="SUPFAM" id="SSF51735">
    <property type="entry name" value="NAD(P)-binding Rossmann-fold domains"/>
    <property type="match status" value="1"/>
</dbReference>
<dbReference type="Gene3D" id="3.40.50.720">
    <property type="entry name" value="NAD(P)-binding Rossmann-like Domain"/>
    <property type="match status" value="1"/>
</dbReference>
<dbReference type="InterPro" id="IPR036291">
    <property type="entry name" value="NAD(P)-bd_dom_sf"/>
</dbReference>
<dbReference type="Proteomes" id="UP001301769">
    <property type="component" value="Unassembled WGS sequence"/>
</dbReference>
<dbReference type="Pfam" id="PF00106">
    <property type="entry name" value="adh_short"/>
    <property type="match status" value="1"/>
</dbReference>
<dbReference type="EMBL" id="MU858047">
    <property type="protein sequence ID" value="KAK4219782.1"/>
    <property type="molecule type" value="Genomic_DNA"/>
</dbReference>
<keyword evidence="4" id="KW-1185">Reference proteome</keyword>
<dbReference type="AlphaFoldDB" id="A0AAN6YN72"/>
<organism evidence="3 4">
    <name type="scientific">Rhypophila decipiens</name>
    <dbReference type="NCBI Taxonomy" id="261697"/>
    <lineage>
        <taxon>Eukaryota</taxon>
        <taxon>Fungi</taxon>
        <taxon>Dikarya</taxon>
        <taxon>Ascomycota</taxon>
        <taxon>Pezizomycotina</taxon>
        <taxon>Sordariomycetes</taxon>
        <taxon>Sordariomycetidae</taxon>
        <taxon>Sordariales</taxon>
        <taxon>Naviculisporaceae</taxon>
        <taxon>Rhypophila</taxon>
    </lineage>
</organism>
<dbReference type="PANTHER" id="PTHR42901">
    <property type="entry name" value="ALCOHOL DEHYDROGENASE"/>
    <property type="match status" value="1"/>
</dbReference>
<dbReference type="PANTHER" id="PTHR42901:SF1">
    <property type="entry name" value="ALCOHOL DEHYDROGENASE"/>
    <property type="match status" value="1"/>
</dbReference>
<comment type="similarity">
    <text evidence="1">Belongs to the short-chain dehydrogenases/reductases (SDR) family.</text>
</comment>